<feature type="region of interest" description="Disordered" evidence="1">
    <location>
        <begin position="107"/>
        <end position="131"/>
    </location>
</feature>
<dbReference type="InterPro" id="IPR010982">
    <property type="entry name" value="Lambda_DNA-bd_dom_sf"/>
</dbReference>
<dbReference type="EMBL" id="LMWY01000063">
    <property type="protein sequence ID" value="KUN91903.1"/>
    <property type="molecule type" value="Genomic_DNA"/>
</dbReference>
<feature type="compositionally biased region" description="Low complexity" evidence="1">
    <location>
        <begin position="117"/>
        <end position="126"/>
    </location>
</feature>
<dbReference type="GO" id="GO:0003677">
    <property type="term" value="F:DNA binding"/>
    <property type="evidence" value="ECO:0007669"/>
    <property type="project" value="InterPro"/>
</dbReference>
<name>A0A117RI14_9ACTN</name>
<keyword evidence="4" id="KW-1185">Reference proteome</keyword>
<evidence type="ECO:0000313" key="4">
    <source>
        <dbReference type="Proteomes" id="UP000053429"/>
    </source>
</evidence>
<gene>
    <name evidence="3" type="ORF">AQJ67_41470</name>
</gene>
<protein>
    <recommendedName>
        <fullName evidence="2">HTH cro/C1-type domain-containing protein</fullName>
    </recommendedName>
</protein>
<accession>A0A117RI14</accession>
<dbReference type="CDD" id="cd00093">
    <property type="entry name" value="HTH_XRE"/>
    <property type="match status" value="1"/>
</dbReference>
<dbReference type="InterPro" id="IPR001387">
    <property type="entry name" value="Cro/C1-type_HTH"/>
</dbReference>
<evidence type="ECO:0000313" key="3">
    <source>
        <dbReference type="EMBL" id="KUN91903.1"/>
    </source>
</evidence>
<proteinExistence type="predicted"/>
<dbReference type="PROSITE" id="PS50943">
    <property type="entry name" value="HTH_CROC1"/>
    <property type="match status" value="1"/>
</dbReference>
<comment type="caution">
    <text evidence="3">The sequence shown here is derived from an EMBL/GenBank/DDBJ whole genome shotgun (WGS) entry which is preliminary data.</text>
</comment>
<sequence>MCVFPSQYLLASVYGMPTTETGPASQASRAQSFAEYIRPAVVAAGYDIDSPRGGGKKALAEATGMSASSVGRMLAGQTLPEPVHLERLAEVLGVSLMELLVRSGVVSEKAGQRARKPASTPDTSLTPTPPLTPEAAARALGIRSPDRVQMFTAMAKTLADQEEADKEVRQGRGA</sequence>
<dbReference type="AlphaFoldDB" id="A0A117RI14"/>
<evidence type="ECO:0000256" key="1">
    <source>
        <dbReference type="SAM" id="MobiDB-lite"/>
    </source>
</evidence>
<feature type="domain" description="HTH cro/C1-type" evidence="2">
    <location>
        <begin position="57"/>
        <end position="99"/>
    </location>
</feature>
<dbReference type="SMART" id="SM00530">
    <property type="entry name" value="HTH_XRE"/>
    <property type="match status" value="1"/>
</dbReference>
<dbReference type="SUPFAM" id="SSF47413">
    <property type="entry name" value="lambda repressor-like DNA-binding domains"/>
    <property type="match status" value="1"/>
</dbReference>
<dbReference type="STRING" id="661399.AQJ67_41470"/>
<dbReference type="Proteomes" id="UP000053429">
    <property type="component" value="Unassembled WGS sequence"/>
</dbReference>
<evidence type="ECO:0000259" key="2">
    <source>
        <dbReference type="PROSITE" id="PS50943"/>
    </source>
</evidence>
<dbReference type="Pfam" id="PF13560">
    <property type="entry name" value="HTH_31"/>
    <property type="match status" value="1"/>
</dbReference>
<organism evidence="3 4">
    <name type="scientific">Streptomyces caeruleatus</name>
    <dbReference type="NCBI Taxonomy" id="661399"/>
    <lineage>
        <taxon>Bacteria</taxon>
        <taxon>Bacillati</taxon>
        <taxon>Actinomycetota</taxon>
        <taxon>Actinomycetes</taxon>
        <taxon>Kitasatosporales</taxon>
        <taxon>Streptomycetaceae</taxon>
        <taxon>Streptomyces</taxon>
    </lineage>
</organism>
<dbReference type="Gene3D" id="1.10.260.40">
    <property type="entry name" value="lambda repressor-like DNA-binding domains"/>
    <property type="match status" value="1"/>
</dbReference>
<reference evidence="3 4" key="1">
    <citation type="submission" date="2015-10" db="EMBL/GenBank/DDBJ databases">
        <title>Draft genome sequence of Streptomyces caeruleatus NRRL B-24802, type strain for the species Streptomyces caeruleatus.</title>
        <authorList>
            <person name="Ruckert C."/>
            <person name="Winkler A."/>
            <person name="Kalinowski J."/>
            <person name="Kampfer P."/>
            <person name="Glaeser S."/>
        </authorList>
    </citation>
    <scope>NUCLEOTIDE SEQUENCE [LARGE SCALE GENOMIC DNA]</scope>
    <source>
        <strain evidence="3 4">NRRL B-24802</strain>
    </source>
</reference>